<feature type="domain" description="YknX-like beta-barrel" evidence="7">
    <location>
        <begin position="232"/>
        <end position="309"/>
    </location>
</feature>
<feature type="coiled-coil region" evidence="3">
    <location>
        <begin position="99"/>
        <end position="126"/>
    </location>
</feature>
<dbReference type="PANTHER" id="PTHR32347">
    <property type="entry name" value="EFFLUX SYSTEM COMPONENT YKNX-RELATED"/>
    <property type="match status" value="1"/>
</dbReference>
<gene>
    <name evidence="8" type="ORF">SAMN05421743_12433</name>
</gene>
<accession>A0A1H4H921</accession>
<name>A0A1H4H921_9BACI</name>
<feature type="domain" description="YknX-like barrel-sandwich hybrid" evidence="6">
    <location>
        <begin position="68"/>
        <end position="223"/>
    </location>
</feature>
<evidence type="ECO:0000256" key="4">
    <source>
        <dbReference type="SAM" id="MobiDB-lite"/>
    </source>
</evidence>
<evidence type="ECO:0000259" key="7">
    <source>
        <dbReference type="Pfam" id="PF25990"/>
    </source>
</evidence>
<dbReference type="InterPro" id="IPR058639">
    <property type="entry name" value="BSH_YknX-like"/>
</dbReference>
<dbReference type="EMBL" id="FNQR01000024">
    <property type="protein sequence ID" value="SEB18176.1"/>
    <property type="molecule type" value="Genomic_DNA"/>
</dbReference>
<evidence type="ECO:0000313" key="8">
    <source>
        <dbReference type="EMBL" id="SEB18176.1"/>
    </source>
</evidence>
<dbReference type="InterPro" id="IPR050465">
    <property type="entry name" value="UPF0194_transport"/>
</dbReference>
<feature type="coiled-coil region" evidence="3">
    <location>
        <begin position="172"/>
        <end position="199"/>
    </location>
</feature>
<organism evidence="8 9">
    <name type="scientific">Thalassobacillus cyri</name>
    <dbReference type="NCBI Taxonomy" id="571932"/>
    <lineage>
        <taxon>Bacteria</taxon>
        <taxon>Bacillati</taxon>
        <taxon>Bacillota</taxon>
        <taxon>Bacilli</taxon>
        <taxon>Bacillales</taxon>
        <taxon>Bacillaceae</taxon>
        <taxon>Thalassobacillus</taxon>
    </lineage>
</organism>
<dbReference type="AlphaFoldDB" id="A0A1H4H921"/>
<proteinExistence type="predicted"/>
<protein>
    <submittedName>
        <fullName evidence="8">HlyD family secretion protein</fullName>
    </submittedName>
</protein>
<dbReference type="Pfam" id="PF25967">
    <property type="entry name" value="RND-MFP_C"/>
    <property type="match status" value="1"/>
</dbReference>
<dbReference type="InterPro" id="IPR058636">
    <property type="entry name" value="Beta-barrel_YknX"/>
</dbReference>
<evidence type="ECO:0000256" key="1">
    <source>
        <dbReference type="ARBA" id="ARBA00004196"/>
    </source>
</evidence>
<sequence length="416" mass="47051">MHNKRKKRWVFFLAFAFVLTNSLLIFFDREDKVEQKSYINDWSEAFTYDLIETLSTDGVFAATESNPVYFDDSLGSFQRFLIEEGEEVRKGDDLYEYEVTDYYTQQSSLESEVSRLEEEISAIESYLTEMESYEVPEPNNNSGGGSFLTPDEEDEENSPSYAETEFKKEQTIAEKEMELAQKEAMLDMVESQLDNLESEGQIITVQSPFSGVITKVSEDLDSPIITMKATTLQVEGELEESERKRVKEDLKAEITIPEEEELRIQGTVSSVAHFPENISVDQASEYPFVVSLEVDSAEMLPGYHVAVSIITDRADGAVTAFSPLLSTEENLFAWVMDDTGKLVRRPIKTGLEVDGLVEIMEGLEAGEMLAHTPHGQFRRGATFFTPIQSNELRLKETFAVETQTMLNYGLMGLVAR</sequence>
<reference evidence="8 9" key="1">
    <citation type="submission" date="2016-10" db="EMBL/GenBank/DDBJ databases">
        <authorList>
            <person name="de Groot N.N."/>
        </authorList>
    </citation>
    <scope>NUCLEOTIDE SEQUENCE [LARGE SCALE GENOMIC DNA]</scope>
    <source>
        <strain evidence="8 9">CCM7597</strain>
    </source>
</reference>
<feature type="domain" description="Multidrug resistance protein MdtA-like C-terminal permuted SH3" evidence="5">
    <location>
        <begin position="328"/>
        <end position="367"/>
    </location>
</feature>
<feature type="region of interest" description="Disordered" evidence="4">
    <location>
        <begin position="133"/>
        <end position="166"/>
    </location>
</feature>
<dbReference type="RefSeq" id="WP_093046683.1">
    <property type="nucleotide sequence ID" value="NZ_FNQR01000024.1"/>
</dbReference>
<dbReference type="Pfam" id="PF25984">
    <property type="entry name" value="BSH_YknX"/>
    <property type="match status" value="1"/>
</dbReference>
<dbReference type="Pfam" id="PF25990">
    <property type="entry name" value="Beta-barrel_YknX"/>
    <property type="match status" value="1"/>
</dbReference>
<evidence type="ECO:0000259" key="6">
    <source>
        <dbReference type="Pfam" id="PF25984"/>
    </source>
</evidence>
<evidence type="ECO:0000259" key="5">
    <source>
        <dbReference type="Pfam" id="PF25967"/>
    </source>
</evidence>
<evidence type="ECO:0000256" key="2">
    <source>
        <dbReference type="ARBA" id="ARBA00023054"/>
    </source>
</evidence>
<dbReference type="GO" id="GO:0030313">
    <property type="term" value="C:cell envelope"/>
    <property type="evidence" value="ECO:0007669"/>
    <property type="project" value="UniProtKB-SubCell"/>
</dbReference>
<dbReference type="OrthoDB" id="2446145at2"/>
<dbReference type="InterPro" id="IPR058627">
    <property type="entry name" value="MdtA-like_C"/>
</dbReference>
<keyword evidence="9" id="KW-1185">Reference proteome</keyword>
<evidence type="ECO:0000313" key="9">
    <source>
        <dbReference type="Proteomes" id="UP000198584"/>
    </source>
</evidence>
<comment type="subcellular location">
    <subcellularLocation>
        <location evidence="1">Cell envelope</location>
    </subcellularLocation>
</comment>
<dbReference type="STRING" id="571932.SAMN05421743_12433"/>
<dbReference type="Gene3D" id="2.40.30.170">
    <property type="match status" value="1"/>
</dbReference>
<dbReference type="PANTHER" id="PTHR32347:SF14">
    <property type="entry name" value="EFFLUX SYSTEM COMPONENT YKNX-RELATED"/>
    <property type="match status" value="1"/>
</dbReference>
<dbReference type="Proteomes" id="UP000198584">
    <property type="component" value="Unassembled WGS sequence"/>
</dbReference>
<keyword evidence="2 3" id="KW-0175">Coiled coil</keyword>
<evidence type="ECO:0000256" key="3">
    <source>
        <dbReference type="SAM" id="Coils"/>
    </source>
</evidence>
<dbReference type="Gene3D" id="2.40.420.20">
    <property type="match status" value="1"/>
</dbReference>